<comment type="caution">
    <text evidence="8">The sequence shown here is derived from an EMBL/GenBank/DDBJ whole genome shotgun (WGS) entry which is preliminary data.</text>
</comment>
<feature type="domain" description="Metalloprotease TldD/E central" evidence="7">
    <location>
        <begin position="105"/>
        <end position="211"/>
    </location>
</feature>
<dbReference type="SUPFAM" id="SSF111283">
    <property type="entry name" value="Putative modulator of DNA gyrase, PmbA/TldD"/>
    <property type="match status" value="1"/>
</dbReference>
<dbReference type="Pfam" id="PF19289">
    <property type="entry name" value="PmbA_TldD_3rd"/>
    <property type="match status" value="1"/>
</dbReference>
<accession>A0A497E322</accession>
<evidence type="ECO:0000256" key="4">
    <source>
        <dbReference type="ARBA" id="ARBA00023049"/>
    </source>
</evidence>
<reference evidence="8 9" key="1">
    <citation type="submission" date="2018-06" db="EMBL/GenBank/DDBJ databases">
        <title>Extensive metabolic versatility and redundancy in microbially diverse, dynamic hydrothermal sediments.</title>
        <authorList>
            <person name="Dombrowski N."/>
            <person name="Teske A."/>
            <person name="Baker B.J."/>
        </authorList>
    </citation>
    <scope>NUCLEOTIDE SEQUENCE [LARGE SCALE GENOMIC DNA]</scope>
    <source>
        <strain evidence="8">B47_G16</strain>
    </source>
</reference>
<dbReference type="PIRSF" id="PIRSF004919">
    <property type="entry name" value="TldD"/>
    <property type="match status" value="1"/>
</dbReference>
<evidence type="ECO:0000259" key="5">
    <source>
        <dbReference type="Pfam" id="PF01523"/>
    </source>
</evidence>
<evidence type="ECO:0000313" key="8">
    <source>
        <dbReference type="EMBL" id="RLE08683.1"/>
    </source>
</evidence>
<dbReference type="InterPro" id="IPR051463">
    <property type="entry name" value="Peptidase_U62_metallo"/>
</dbReference>
<evidence type="ECO:0000256" key="3">
    <source>
        <dbReference type="ARBA" id="ARBA00022801"/>
    </source>
</evidence>
<organism evidence="8 9">
    <name type="scientific">Aerophobetes bacterium</name>
    <dbReference type="NCBI Taxonomy" id="2030807"/>
    <lineage>
        <taxon>Bacteria</taxon>
        <taxon>Candidatus Aerophobota</taxon>
    </lineage>
</organism>
<feature type="domain" description="Metalloprotease TldD/E C-terminal" evidence="6">
    <location>
        <begin position="219"/>
        <end position="452"/>
    </location>
</feature>
<evidence type="ECO:0000259" key="6">
    <source>
        <dbReference type="Pfam" id="PF19289"/>
    </source>
</evidence>
<dbReference type="GO" id="GO:0008237">
    <property type="term" value="F:metallopeptidase activity"/>
    <property type="evidence" value="ECO:0007669"/>
    <property type="project" value="UniProtKB-KW"/>
</dbReference>
<dbReference type="Proteomes" id="UP000279422">
    <property type="component" value="Unassembled WGS sequence"/>
</dbReference>
<feature type="domain" description="Metalloprotease TldD/E N-terminal" evidence="5">
    <location>
        <begin position="17"/>
        <end position="79"/>
    </location>
</feature>
<sequence>MKVYLTSCLEKIKAKYAEIRYEERRITRVHYVGKELEFIGESETRGGGIRVQGKNGWSFISFNKLEKLKDYLNEAARQACIARGREVRLAPAHPRVEVIRAKVKKDPRQISLEEKYHLCTRYNQLLLSPKKVQSSSLRYFDVHTVKYFANTEGTYIEQERVDTIIGMTAIARDGINIQFAHEGIGGTGGYELVEGLEDKAEEVSRRAVELLEAEPASAGKYTVVVDPKLSGVFAHEAFGHLSEADFLYENDRLREIMQLGRRFGPPELNIVDEAPIEGQSGYYLYDDEGVPAQKTYLIKEGKLVGYLHSRETAAKMGAQPTGNARAISYRYPPIVRMSNTYIEPQGKSKEEIISEVEEGIYARGFRGGQTNLEMFTFCPEEGYLIKKGKLVKKIRDFNLTGNIFTTLFNIEAIGDDFVLFGGPGGCGKAGQSPLPVSTGGPHLRIREVIVGGV</sequence>
<dbReference type="GO" id="GO:0006508">
    <property type="term" value="P:proteolysis"/>
    <property type="evidence" value="ECO:0007669"/>
    <property type="project" value="UniProtKB-KW"/>
</dbReference>
<dbReference type="InterPro" id="IPR036059">
    <property type="entry name" value="TldD/PmbA_sf"/>
</dbReference>
<dbReference type="InterPro" id="IPR002510">
    <property type="entry name" value="Metalloprtase-TldD/E_N"/>
</dbReference>
<protein>
    <recommendedName>
        <fullName evidence="10">TldD/PmbA family protein</fullName>
    </recommendedName>
</protein>
<dbReference type="Pfam" id="PF19290">
    <property type="entry name" value="PmbA_TldD_2nd"/>
    <property type="match status" value="1"/>
</dbReference>
<evidence type="ECO:0000259" key="7">
    <source>
        <dbReference type="Pfam" id="PF19290"/>
    </source>
</evidence>
<keyword evidence="4" id="KW-0482">Metalloprotease</keyword>
<evidence type="ECO:0000256" key="2">
    <source>
        <dbReference type="ARBA" id="ARBA00022670"/>
    </source>
</evidence>
<name>A0A497E322_UNCAE</name>
<dbReference type="PANTHER" id="PTHR30624">
    <property type="entry name" value="UNCHARACTERIZED PROTEIN TLDD AND PMBA"/>
    <property type="match status" value="1"/>
</dbReference>
<dbReference type="InterPro" id="IPR045570">
    <property type="entry name" value="Metalloprtase-TldD/E_cen_dom"/>
</dbReference>
<evidence type="ECO:0000313" key="9">
    <source>
        <dbReference type="Proteomes" id="UP000279422"/>
    </source>
</evidence>
<dbReference type="Gene3D" id="3.30.2290.10">
    <property type="entry name" value="PmbA/TldD superfamily"/>
    <property type="match status" value="1"/>
</dbReference>
<dbReference type="AlphaFoldDB" id="A0A497E322"/>
<dbReference type="GO" id="GO:0005829">
    <property type="term" value="C:cytosol"/>
    <property type="evidence" value="ECO:0007669"/>
    <property type="project" value="TreeGrafter"/>
</dbReference>
<keyword evidence="2" id="KW-0645">Protease</keyword>
<evidence type="ECO:0008006" key="10">
    <source>
        <dbReference type="Google" id="ProtNLM"/>
    </source>
</evidence>
<dbReference type="InterPro" id="IPR045569">
    <property type="entry name" value="Metalloprtase-TldD/E_C"/>
</dbReference>
<comment type="similarity">
    <text evidence="1">Belongs to the peptidase U62 family.</text>
</comment>
<keyword evidence="3" id="KW-0378">Hydrolase</keyword>
<dbReference type="Pfam" id="PF01523">
    <property type="entry name" value="PmbA_TldD_1st"/>
    <property type="match status" value="1"/>
</dbReference>
<dbReference type="PANTHER" id="PTHR30624:SF0">
    <property type="entry name" value="METALLOPROTEASE SLR0863"/>
    <property type="match status" value="1"/>
</dbReference>
<gene>
    <name evidence="8" type="ORF">DRJ00_05855</name>
</gene>
<dbReference type="InterPro" id="IPR035068">
    <property type="entry name" value="TldD/PmbA_N"/>
</dbReference>
<evidence type="ECO:0000256" key="1">
    <source>
        <dbReference type="ARBA" id="ARBA00005836"/>
    </source>
</evidence>
<dbReference type="EMBL" id="QMPZ01000084">
    <property type="protein sequence ID" value="RLE08683.1"/>
    <property type="molecule type" value="Genomic_DNA"/>
</dbReference>
<proteinExistence type="inferred from homology"/>
<dbReference type="InterPro" id="IPR025502">
    <property type="entry name" value="TldD"/>
</dbReference>